<keyword evidence="6 7" id="KW-0472">Membrane</keyword>
<dbReference type="InterPro" id="IPR008276">
    <property type="entry name" value="C_nuclsd_transpt"/>
</dbReference>
<dbReference type="EMBL" id="GG745344">
    <property type="protein sequence ID" value="KNE64125.1"/>
    <property type="molecule type" value="Genomic_DNA"/>
</dbReference>
<keyword evidence="13" id="KW-1185">Reference proteome</keyword>
<keyword evidence="4 7" id="KW-0812">Transmembrane</keyword>
<evidence type="ECO:0000256" key="3">
    <source>
        <dbReference type="ARBA" id="ARBA00022475"/>
    </source>
</evidence>
<evidence type="ECO:0000313" key="13">
    <source>
        <dbReference type="Proteomes" id="UP000054350"/>
    </source>
</evidence>
<comment type="similarity">
    <text evidence="2">Belongs to the concentrative nucleoside transporter (CNT) (TC 2.A.41) family.</text>
</comment>
<reference evidence="13" key="2">
    <citation type="submission" date="2009-11" db="EMBL/GenBank/DDBJ databases">
        <title>The Genome Sequence of Allomyces macrogynus strain ATCC 38327.</title>
        <authorList>
            <consortium name="The Broad Institute Genome Sequencing Platform"/>
            <person name="Russ C."/>
            <person name="Cuomo C."/>
            <person name="Shea T."/>
            <person name="Young S.K."/>
            <person name="Zeng Q."/>
            <person name="Koehrsen M."/>
            <person name="Haas B."/>
            <person name="Borodovsky M."/>
            <person name="Guigo R."/>
            <person name="Alvarado L."/>
            <person name="Berlin A."/>
            <person name="Borenstein D."/>
            <person name="Chen Z."/>
            <person name="Engels R."/>
            <person name="Freedman E."/>
            <person name="Gellesch M."/>
            <person name="Goldberg J."/>
            <person name="Griggs A."/>
            <person name="Gujja S."/>
            <person name="Heiman D."/>
            <person name="Hepburn T."/>
            <person name="Howarth C."/>
            <person name="Jen D."/>
            <person name="Larson L."/>
            <person name="Lewis B."/>
            <person name="Mehta T."/>
            <person name="Park D."/>
            <person name="Pearson M."/>
            <person name="Roberts A."/>
            <person name="Saif S."/>
            <person name="Shenoy N."/>
            <person name="Sisk P."/>
            <person name="Stolte C."/>
            <person name="Sykes S."/>
            <person name="Walk T."/>
            <person name="White J."/>
            <person name="Yandava C."/>
            <person name="Burger G."/>
            <person name="Gray M.W."/>
            <person name="Holland P.W.H."/>
            <person name="King N."/>
            <person name="Lang F.B.F."/>
            <person name="Roger A.J."/>
            <person name="Ruiz-Trillo I."/>
            <person name="Lander E."/>
            <person name="Nusbaum C."/>
        </authorList>
    </citation>
    <scope>NUCLEOTIDE SEQUENCE [LARGE SCALE GENOMIC DNA]</scope>
    <source>
        <strain evidence="13">ATCC 38327</strain>
    </source>
</reference>
<proteinExistence type="inferred from homology"/>
<feature type="domain" description="Concentrative nucleoside transporter N-terminal" evidence="8">
    <location>
        <begin position="145"/>
        <end position="215"/>
    </location>
</feature>
<feature type="transmembrane region" description="Helical" evidence="7">
    <location>
        <begin position="485"/>
        <end position="508"/>
    </location>
</feature>
<evidence type="ECO:0000256" key="7">
    <source>
        <dbReference type="SAM" id="Phobius"/>
    </source>
</evidence>
<feature type="transmembrane region" description="Helical" evidence="7">
    <location>
        <begin position="301"/>
        <end position="323"/>
    </location>
</feature>
<dbReference type="Pfam" id="PF07662">
    <property type="entry name" value="Nucleos_tra2_C"/>
    <property type="match status" value="1"/>
</dbReference>
<evidence type="ECO:0000259" key="8">
    <source>
        <dbReference type="Pfam" id="PF01773"/>
    </source>
</evidence>
<dbReference type="Pfam" id="PF01773">
    <property type="entry name" value="Nucleos_tra2_N"/>
    <property type="match status" value="1"/>
</dbReference>
<keyword evidence="3" id="KW-1003">Cell membrane</keyword>
<evidence type="ECO:0000259" key="9">
    <source>
        <dbReference type="Pfam" id="PF07662"/>
    </source>
</evidence>
<organism evidence="11 13">
    <name type="scientific">Allomyces macrogynus (strain ATCC 38327)</name>
    <name type="common">Allomyces javanicus var. macrogynus</name>
    <dbReference type="NCBI Taxonomy" id="578462"/>
    <lineage>
        <taxon>Eukaryota</taxon>
        <taxon>Fungi</taxon>
        <taxon>Fungi incertae sedis</taxon>
        <taxon>Blastocladiomycota</taxon>
        <taxon>Blastocladiomycetes</taxon>
        <taxon>Blastocladiales</taxon>
        <taxon>Blastocladiaceae</taxon>
        <taxon>Allomyces</taxon>
    </lineage>
</organism>
<evidence type="ECO:0000313" key="12">
    <source>
        <dbReference type="EMBL" id="KNE73327.1"/>
    </source>
</evidence>
<feature type="transmembrane region" description="Helical" evidence="7">
    <location>
        <begin position="140"/>
        <end position="158"/>
    </location>
</feature>
<dbReference type="PANTHER" id="PTHR10590:SF4">
    <property type="entry name" value="SOLUTE CARRIER FAMILY 28 MEMBER 3"/>
    <property type="match status" value="1"/>
</dbReference>
<dbReference type="Proteomes" id="UP000054350">
    <property type="component" value="Unassembled WGS sequence"/>
</dbReference>
<dbReference type="AlphaFoldDB" id="A0A0L0SP29"/>
<evidence type="ECO:0000259" key="10">
    <source>
        <dbReference type="Pfam" id="PF07670"/>
    </source>
</evidence>
<dbReference type="Pfam" id="PF07670">
    <property type="entry name" value="Gate"/>
    <property type="match status" value="1"/>
</dbReference>
<dbReference type="eggNOG" id="KOG3747">
    <property type="taxonomic scope" value="Eukaryota"/>
</dbReference>
<dbReference type="PANTHER" id="PTHR10590">
    <property type="entry name" value="SODIUM/NUCLEOSIDE COTRANSPORTER"/>
    <property type="match status" value="1"/>
</dbReference>
<dbReference type="InterPro" id="IPR002668">
    <property type="entry name" value="CNT_N_dom"/>
</dbReference>
<evidence type="ECO:0000256" key="4">
    <source>
        <dbReference type="ARBA" id="ARBA00022692"/>
    </source>
</evidence>
<dbReference type="InterPro" id="IPR011657">
    <property type="entry name" value="CNT_C_dom"/>
</dbReference>
<reference evidence="11 13" key="1">
    <citation type="submission" date="2009-11" db="EMBL/GenBank/DDBJ databases">
        <title>Annotation of Allomyces macrogynus ATCC 38327.</title>
        <authorList>
            <consortium name="The Broad Institute Genome Sequencing Platform"/>
            <person name="Russ C."/>
            <person name="Cuomo C."/>
            <person name="Burger G."/>
            <person name="Gray M.W."/>
            <person name="Holland P.W.H."/>
            <person name="King N."/>
            <person name="Lang F.B.F."/>
            <person name="Roger A.J."/>
            <person name="Ruiz-Trillo I."/>
            <person name="Young S.K."/>
            <person name="Zeng Q."/>
            <person name="Gargeya S."/>
            <person name="Fitzgerald M."/>
            <person name="Haas B."/>
            <person name="Abouelleil A."/>
            <person name="Alvarado L."/>
            <person name="Arachchi H.M."/>
            <person name="Berlin A."/>
            <person name="Chapman S.B."/>
            <person name="Gearin G."/>
            <person name="Goldberg J."/>
            <person name="Griggs A."/>
            <person name="Gujja S."/>
            <person name="Hansen M."/>
            <person name="Heiman D."/>
            <person name="Howarth C."/>
            <person name="Larimer J."/>
            <person name="Lui A."/>
            <person name="MacDonald P.J.P."/>
            <person name="McCowen C."/>
            <person name="Montmayeur A."/>
            <person name="Murphy C."/>
            <person name="Neiman D."/>
            <person name="Pearson M."/>
            <person name="Priest M."/>
            <person name="Roberts A."/>
            <person name="Saif S."/>
            <person name="Shea T."/>
            <person name="Sisk P."/>
            <person name="Stolte C."/>
            <person name="Sykes S."/>
            <person name="Wortman J."/>
            <person name="Nusbaum C."/>
            <person name="Birren B."/>
        </authorList>
    </citation>
    <scope>NUCLEOTIDE SEQUENCE [LARGE SCALE GENOMIC DNA]</scope>
    <source>
        <strain evidence="11 13">ATCC 38327</strain>
    </source>
</reference>
<dbReference type="VEuPathDB" id="FungiDB:AMAG_17552"/>
<evidence type="ECO:0000313" key="11">
    <source>
        <dbReference type="EMBL" id="KNE64125.1"/>
    </source>
</evidence>
<gene>
    <name evidence="11" type="ORF">AMAG_09184</name>
    <name evidence="12" type="ORF">AMAG_17552</name>
</gene>
<feature type="transmembrane region" description="Helical" evidence="7">
    <location>
        <begin position="520"/>
        <end position="542"/>
    </location>
</feature>
<dbReference type="GO" id="GO:0015293">
    <property type="term" value="F:symporter activity"/>
    <property type="evidence" value="ECO:0007669"/>
    <property type="project" value="TreeGrafter"/>
</dbReference>
<evidence type="ECO:0000256" key="1">
    <source>
        <dbReference type="ARBA" id="ARBA00004651"/>
    </source>
</evidence>
<feature type="transmembrane region" description="Helical" evidence="7">
    <location>
        <begin position="38"/>
        <end position="56"/>
    </location>
</feature>
<keyword evidence="5 7" id="KW-1133">Transmembrane helix</keyword>
<dbReference type="OrthoDB" id="6075923at2759"/>
<comment type="subcellular location">
    <subcellularLocation>
        <location evidence="1">Cell membrane</location>
        <topology evidence="1">Multi-pass membrane protein</topology>
    </subcellularLocation>
</comment>
<dbReference type="VEuPathDB" id="FungiDB:AMAG_09184"/>
<feature type="transmembrane region" description="Helical" evidence="7">
    <location>
        <begin position="228"/>
        <end position="254"/>
    </location>
</feature>
<dbReference type="OMA" id="IVWHTVI"/>
<evidence type="ECO:0000256" key="6">
    <source>
        <dbReference type="ARBA" id="ARBA00023136"/>
    </source>
</evidence>
<feature type="domain" description="Nucleoside transporter/FeoB GTPase Gate" evidence="10">
    <location>
        <begin position="228"/>
        <end position="323"/>
    </location>
</feature>
<dbReference type="InterPro" id="IPR011642">
    <property type="entry name" value="Gate_dom"/>
</dbReference>
<accession>A0A0L0SP29</accession>
<feature type="domain" description="Concentrative nucleoside transporter C-terminal" evidence="9">
    <location>
        <begin position="330"/>
        <end position="540"/>
    </location>
</feature>
<evidence type="ECO:0000256" key="5">
    <source>
        <dbReference type="ARBA" id="ARBA00022989"/>
    </source>
</evidence>
<feature type="transmembrane region" description="Helical" evidence="7">
    <location>
        <begin position="388"/>
        <end position="410"/>
    </location>
</feature>
<dbReference type="GO" id="GO:0005337">
    <property type="term" value="F:nucleoside transmembrane transporter activity"/>
    <property type="evidence" value="ECO:0007669"/>
    <property type="project" value="InterPro"/>
</dbReference>
<sequence length="543" mass="58105">MSAEDSKPDLPKSASDVAVDKAVPGEEPAANDSMLRKGVDALICILLTVWLGFAWSNHPEKIAFPAFLYFCIVLKIATKRIDNATLIKPFSLVLTPIGAAFNKLPALVRHGLIAAIICIIAIVSIATADDNSPNGTRLQRAQSLIGQVVILGLLVLFSRHRKHINPYLVLVGILLQYLLGLIVLKTWIGKTVFQYMATLVGDFLGLGKAAGLSFLAPELDKVFDFATAVLPAIIFFCSFIQIVYYFGGMQWLVAKFAFIMMRVMDTSGAESVVAAASPFVGQGESALLIKPFLEFMTEAEIVSIMVSGFATVSGSVLSAYYAYGADGASILSSCIMSVPCSLALAKLYLPETETSLSKGEVQIPESNEEKEANVLHAAANGASQGIHLAALIMATLLSLISLFKLCDIVFTEFFSYLNPASPINIERVLSYLFYPFAWIMGVPSNECFTIGKLLGKKIVLNEMVAYADLGALMKANEISTRASTIATYALCGFANVGSVGIQIGILGALAPTRRADVARLAVPAMLVGTLCTFFSASIAGIFI</sequence>
<evidence type="ECO:0000256" key="2">
    <source>
        <dbReference type="ARBA" id="ARBA00009033"/>
    </source>
</evidence>
<dbReference type="GO" id="GO:0005886">
    <property type="term" value="C:plasma membrane"/>
    <property type="evidence" value="ECO:0007669"/>
    <property type="project" value="UniProtKB-SubCell"/>
</dbReference>
<feature type="transmembrane region" description="Helical" evidence="7">
    <location>
        <begin position="164"/>
        <end position="184"/>
    </location>
</feature>
<feature type="transmembrane region" description="Helical" evidence="7">
    <location>
        <begin position="107"/>
        <end position="128"/>
    </location>
</feature>
<name>A0A0L0SP29_ALLM3</name>
<protein>
    <submittedName>
        <fullName evidence="11">NupC family nucleoside transporter</fullName>
    </submittedName>
</protein>
<dbReference type="STRING" id="578462.A0A0L0SP29"/>
<dbReference type="EMBL" id="GG745395">
    <property type="protein sequence ID" value="KNE73327.1"/>
    <property type="molecule type" value="Genomic_DNA"/>
</dbReference>